<dbReference type="InterPro" id="IPR000483">
    <property type="entry name" value="Cys-rich_flank_reg_C"/>
</dbReference>
<dbReference type="InterPro" id="IPR003591">
    <property type="entry name" value="Leu-rich_rpt_typical-subtyp"/>
</dbReference>
<dbReference type="Pfam" id="PF07679">
    <property type="entry name" value="I-set"/>
    <property type="match status" value="1"/>
</dbReference>
<dbReference type="InterPro" id="IPR007110">
    <property type="entry name" value="Ig-like_dom"/>
</dbReference>
<dbReference type="InterPro" id="IPR013098">
    <property type="entry name" value="Ig_I-set"/>
</dbReference>
<evidence type="ECO:0000259" key="9">
    <source>
        <dbReference type="PROSITE" id="PS50835"/>
    </source>
</evidence>
<proteinExistence type="predicted"/>
<reference evidence="11" key="1">
    <citation type="submission" date="2025-08" db="UniProtKB">
        <authorList>
            <consortium name="RefSeq"/>
        </authorList>
    </citation>
    <scope>IDENTIFICATION</scope>
</reference>
<dbReference type="PANTHER" id="PTHR24366">
    <property type="entry name" value="IG(IMMUNOGLOBULIN) AND LRR(LEUCINE RICH REPEAT) DOMAINS"/>
    <property type="match status" value="1"/>
</dbReference>
<keyword evidence="7" id="KW-0812">Transmembrane</keyword>
<dbReference type="PROSITE" id="PS50835">
    <property type="entry name" value="IG_LIKE"/>
    <property type="match status" value="1"/>
</dbReference>
<dbReference type="AlphaFoldDB" id="A0A6J2YLL1"/>
<sequence length="744" mass="82807">MHLLFWHLYSITLLYVVSEVSACPPFCICKWKSGKRSAECADKGLTDIPDDVDPETQVLDVSGNRLGKLTKELFQKKYLLNLQRLYLSKCQIKAIHKDTFKGLTNLVEMDLSGNYLDNVPTMALMNCLSLMKLTLSSNPIVAVKKLAFNHLSSLSTLELNGCEIGDIEESAFQGLENLEWLHLGSNRLRTINGPQTLPKSLKGIELQKNPWTCDCHIREFHDWLVKFHIPLSTDPACTEPPRLQNLLVKNVGKADLACLPDVSPTTFYLELGEGKNVSLLCHIQAVPEATVSWWFDGQLLQNNTSVAPGVHLMYFVEEGTENKRSELFIYNANADDNGTYVCHAENAAGSTQSNFTIRIILKEDPMVIIVSFSLEYLLFAVVSVSVFALVLIVIIVLCVVKCKRRRKRQIKRDQTKEVALHLHNDQNVGHGEKTWAAKSVSSSPLEPQLKQNITPTTQTTTCTTESEELVLYGIRACNEQYSKNMSPVRTASRNQSVSPLSLRRYQLEQNPDLINGTESIRYRRAGDGEDVRSRGEEQIGDVEALRNGVEFYGDQGGVGIGICQAVDTQGYPIDYGLPKMPCRSTCSEPYYRTLPCNRMKRHSAANPLKRYSREIEFLSRSIDSPYDNYHASDIRYTADGYPVPRQTPGARLPPGTSTPPPSLPCCSANWPPRLQSTQQMVPGVSKKCASAQTDTEDECESSVSGSVSAPDKCEPTVNNVPNENVNEVLTESPDEGYEGEPSAV</sequence>
<feature type="domain" description="Ig-like" evidence="9">
    <location>
        <begin position="260"/>
        <end position="358"/>
    </location>
</feature>
<keyword evidence="1" id="KW-0433">Leucine-rich repeat</keyword>
<dbReference type="SMART" id="SM00369">
    <property type="entry name" value="LRR_TYP"/>
    <property type="match status" value="6"/>
</dbReference>
<dbReference type="PANTHER" id="PTHR24366:SF151">
    <property type="entry name" value="KEKKON 2"/>
    <property type="match status" value="1"/>
</dbReference>
<evidence type="ECO:0000313" key="11">
    <source>
        <dbReference type="RefSeq" id="XP_030763755.1"/>
    </source>
</evidence>
<keyword evidence="2 8" id="KW-0732">Signal</keyword>
<dbReference type="GO" id="GO:0071944">
    <property type="term" value="C:cell periphery"/>
    <property type="evidence" value="ECO:0007669"/>
    <property type="project" value="UniProtKB-ARBA"/>
</dbReference>
<organism evidence="10 11">
    <name type="scientific">Sitophilus oryzae</name>
    <name type="common">Rice weevil</name>
    <name type="synonym">Curculio oryzae</name>
    <dbReference type="NCBI Taxonomy" id="7048"/>
    <lineage>
        <taxon>Eukaryota</taxon>
        <taxon>Metazoa</taxon>
        <taxon>Ecdysozoa</taxon>
        <taxon>Arthropoda</taxon>
        <taxon>Hexapoda</taxon>
        <taxon>Insecta</taxon>
        <taxon>Pterygota</taxon>
        <taxon>Neoptera</taxon>
        <taxon>Endopterygota</taxon>
        <taxon>Coleoptera</taxon>
        <taxon>Polyphaga</taxon>
        <taxon>Cucujiformia</taxon>
        <taxon>Curculionidae</taxon>
        <taxon>Dryophthorinae</taxon>
        <taxon>Sitophilus</taxon>
    </lineage>
</organism>
<keyword evidence="3" id="KW-0677">Repeat</keyword>
<keyword evidence="7" id="KW-0472">Membrane</keyword>
<evidence type="ECO:0000313" key="10">
    <source>
        <dbReference type="Proteomes" id="UP000504635"/>
    </source>
</evidence>
<keyword evidence="5" id="KW-0325">Glycoprotein</keyword>
<dbReference type="Proteomes" id="UP000504635">
    <property type="component" value="Unplaced"/>
</dbReference>
<keyword evidence="10" id="KW-1185">Reference proteome</keyword>
<dbReference type="SUPFAM" id="SSF52058">
    <property type="entry name" value="L domain-like"/>
    <property type="match status" value="1"/>
</dbReference>
<evidence type="ECO:0000256" key="2">
    <source>
        <dbReference type="ARBA" id="ARBA00022729"/>
    </source>
</evidence>
<dbReference type="CDD" id="cd00096">
    <property type="entry name" value="Ig"/>
    <property type="match status" value="1"/>
</dbReference>
<evidence type="ECO:0000256" key="5">
    <source>
        <dbReference type="ARBA" id="ARBA00023180"/>
    </source>
</evidence>
<evidence type="ECO:0000256" key="1">
    <source>
        <dbReference type="ARBA" id="ARBA00022614"/>
    </source>
</evidence>
<accession>A0A6J2YLL1</accession>
<dbReference type="KEGG" id="soy:115888237"/>
<dbReference type="SMART" id="SM00408">
    <property type="entry name" value="IGc2"/>
    <property type="match status" value="1"/>
</dbReference>
<dbReference type="SUPFAM" id="SSF48726">
    <property type="entry name" value="Immunoglobulin"/>
    <property type="match status" value="1"/>
</dbReference>
<dbReference type="RefSeq" id="XP_030763755.1">
    <property type="nucleotide sequence ID" value="XM_030907895.1"/>
</dbReference>
<dbReference type="InterPro" id="IPR036179">
    <property type="entry name" value="Ig-like_dom_sf"/>
</dbReference>
<dbReference type="SMART" id="SM00409">
    <property type="entry name" value="IG"/>
    <property type="match status" value="1"/>
</dbReference>
<evidence type="ECO:0000256" key="7">
    <source>
        <dbReference type="SAM" id="Phobius"/>
    </source>
</evidence>
<evidence type="ECO:0000256" key="4">
    <source>
        <dbReference type="ARBA" id="ARBA00023157"/>
    </source>
</evidence>
<dbReference type="InParanoid" id="A0A6J2YLL1"/>
<feature type="transmembrane region" description="Helical" evidence="7">
    <location>
        <begin position="376"/>
        <end position="400"/>
    </location>
</feature>
<gene>
    <name evidence="11" type="primary">LOC115888237</name>
</gene>
<feature type="signal peptide" evidence="8">
    <location>
        <begin position="1"/>
        <end position="22"/>
    </location>
</feature>
<dbReference type="InterPro" id="IPR013783">
    <property type="entry name" value="Ig-like_fold"/>
</dbReference>
<protein>
    <submittedName>
        <fullName evidence="11">Leucine-rich repeat-containing protein 24-like</fullName>
    </submittedName>
</protein>
<dbReference type="FunCoup" id="A0A6J2YLL1">
    <property type="interactions" value="85"/>
</dbReference>
<dbReference type="PROSITE" id="PS51450">
    <property type="entry name" value="LRR"/>
    <property type="match status" value="1"/>
</dbReference>
<dbReference type="InterPro" id="IPR032675">
    <property type="entry name" value="LRR_dom_sf"/>
</dbReference>
<evidence type="ECO:0000256" key="8">
    <source>
        <dbReference type="SAM" id="SignalP"/>
    </source>
</evidence>
<evidence type="ECO:0000256" key="3">
    <source>
        <dbReference type="ARBA" id="ARBA00022737"/>
    </source>
</evidence>
<feature type="compositionally biased region" description="Low complexity" evidence="6">
    <location>
        <begin position="715"/>
        <end position="731"/>
    </location>
</feature>
<dbReference type="Pfam" id="PF13855">
    <property type="entry name" value="LRR_8"/>
    <property type="match status" value="2"/>
</dbReference>
<dbReference type="InterPro" id="IPR001611">
    <property type="entry name" value="Leu-rich_rpt"/>
</dbReference>
<dbReference type="SMART" id="SM00082">
    <property type="entry name" value="LRRCT"/>
    <property type="match status" value="1"/>
</dbReference>
<feature type="chain" id="PRO_5027005387" evidence="8">
    <location>
        <begin position="23"/>
        <end position="744"/>
    </location>
</feature>
<dbReference type="GeneID" id="115888237"/>
<evidence type="ECO:0000256" key="6">
    <source>
        <dbReference type="SAM" id="MobiDB-lite"/>
    </source>
</evidence>
<dbReference type="InterPro" id="IPR003599">
    <property type="entry name" value="Ig_sub"/>
</dbReference>
<keyword evidence="7" id="KW-1133">Transmembrane helix</keyword>
<name>A0A6J2YLL1_SITOR</name>
<dbReference type="OrthoDB" id="643377at2759"/>
<dbReference type="Gene3D" id="3.80.10.10">
    <property type="entry name" value="Ribonuclease Inhibitor"/>
    <property type="match status" value="2"/>
</dbReference>
<dbReference type="Gene3D" id="2.60.40.10">
    <property type="entry name" value="Immunoglobulins"/>
    <property type="match status" value="1"/>
</dbReference>
<keyword evidence="4" id="KW-1015">Disulfide bond</keyword>
<feature type="region of interest" description="Disordered" evidence="6">
    <location>
        <begin position="685"/>
        <end position="744"/>
    </location>
</feature>
<feature type="region of interest" description="Disordered" evidence="6">
    <location>
        <begin position="638"/>
        <end position="661"/>
    </location>
</feature>
<dbReference type="FunFam" id="3.80.10.10:FF:000082">
    <property type="entry name" value="Leucine-rich repeat-containing 24"/>
    <property type="match status" value="1"/>
</dbReference>
<dbReference type="InterPro" id="IPR003598">
    <property type="entry name" value="Ig_sub2"/>
</dbReference>